<evidence type="ECO:0000313" key="3">
    <source>
        <dbReference type="EMBL" id="MFA9191128.1"/>
    </source>
</evidence>
<gene>
    <name evidence="3" type="ORF">AAGV28_07065</name>
</gene>
<keyword evidence="4" id="KW-1185">Reference proteome</keyword>
<keyword evidence="2" id="KW-0812">Transmembrane</keyword>
<dbReference type="RefSeq" id="WP_373406121.1">
    <property type="nucleotide sequence ID" value="NZ_JBCFQL010000006.1"/>
</dbReference>
<evidence type="ECO:0000256" key="1">
    <source>
        <dbReference type="SAM" id="MobiDB-lite"/>
    </source>
</evidence>
<dbReference type="EMBL" id="JBCFQL010000006">
    <property type="protein sequence ID" value="MFA9191128.1"/>
    <property type="molecule type" value="Genomic_DNA"/>
</dbReference>
<reference evidence="3 4" key="1">
    <citation type="submission" date="2024-04" db="EMBL/GenBank/DDBJ databases">
        <title>New Clade of Flavobacterium.</title>
        <authorList>
            <person name="Matos L."/>
            <person name="Proenca D.N."/>
            <person name="Fransisco R.M."/>
            <person name="Chung A.P."/>
            <person name="Maccario L."/>
            <person name="Sorensen S.J."/>
            <person name="Morais P.V."/>
        </authorList>
    </citation>
    <scope>NUCLEOTIDE SEQUENCE [LARGE SCALE GENOMIC DNA]</scope>
    <source>
        <strain evidence="3 4">FZUC8N2.13</strain>
    </source>
</reference>
<proteinExistence type="predicted"/>
<sequence>MDTLTILYSIAVLALICAVFLAVSGVRCGGRTIPEPPEHLRPKGSVPKMRNPPKPPTKCICNNIKNHSPGGRCEVCYKKNSMPIYENPPMPPAISAESMRLSLENSRKADKAYKKMIAQLEDAQEAEINYKSRKKFNELTLTLSPENMKKYLDALELKK</sequence>
<name>A0ABV4TAJ7_9FLAO</name>
<dbReference type="Proteomes" id="UP001574169">
    <property type="component" value="Unassembled WGS sequence"/>
</dbReference>
<evidence type="ECO:0000313" key="4">
    <source>
        <dbReference type="Proteomes" id="UP001574169"/>
    </source>
</evidence>
<feature type="transmembrane region" description="Helical" evidence="2">
    <location>
        <begin position="6"/>
        <end position="26"/>
    </location>
</feature>
<evidence type="ECO:0000256" key="2">
    <source>
        <dbReference type="SAM" id="Phobius"/>
    </source>
</evidence>
<protein>
    <submittedName>
        <fullName evidence="3">Uncharacterized protein</fullName>
    </submittedName>
</protein>
<feature type="region of interest" description="Disordered" evidence="1">
    <location>
        <begin position="32"/>
        <end position="52"/>
    </location>
</feature>
<comment type="caution">
    <text evidence="3">The sequence shown here is derived from an EMBL/GenBank/DDBJ whole genome shotgun (WGS) entry which is preliminary data.</text>
</comment>
<organism evidence="3 4">
    <name type="scientific">Flavobacterium zubiriense</name>
    <dbReference type="NCBI Taxonomy" id="3138075"/>
    <lineage>
        <taxon>Bacteria</taxon>
        <taxon>Pseudomonadati</taxon>
        <taxon>Bacteroidota</taxon>
        <taxon>Flavobacteriia</taxon>
        <taxon>Flavobacteriales</taxon>
        <taxon>Flavobacteriaceae</taxon>
        <taxon>Flavobacterium</taxon>
    </lineage>
</organism>
<keyword evidence="2" id="KW-1133">Transmembrane helix</keyword>
<accession>A0ABV4TAJ7</accession>
<keyword evidence="2" id="KW-0472">Membrane</keyword>